<proteinExistence type="predicted"/>
<accession>A0A0A9DGS6</accession>
<dbReference type="EMBL" id="GBRH01212002">
    <property type="protein sequence ID" value="JAD85893.1"/>
    <property type="molecule type" value="Transcribed_RNA"/>
</dbReference>
<evidence type="ECO:0000313" key="1">
    <source>
        <dbReference type="EMBL" id="JAD85893.1"/>
    </source>
</evidence>
<reference evidence="1" key="1">
    <citation type="submission" date="2014-09" db="EMBL/GenBank/DDBJ databases">
        <authorList>
            <person name="Magalhaes I.L.F."/>
            <person name="Oliveira U."/>
            <person name="Santos F.R."/>
            <person name="Vidigal T.H.D.A."/>
            <person name="Brescovit A.D."/>
            <person name="Santos A.J."/>
        </authorList>
    </citation>
    <scope>NUCLEOTIDE SEQUENCE</scope>
    <source>
        <tissue evidence="1">Shoot tissue taken approximately 20 cm above the soil surface</tissue>
    </source>
</reference>
<dbReference type="AlphaFoldDB" id="A0A0A9DGS6"/>
<name>A0A0A9DGS6_ARUDO</name>
<reference evidence="1" key="2">
    <citation type="journal article" date="2015" name="Data Brief">
        <title>Shoot transcriptome of the giant reed, Arundo donax.</title>
        <authorList>
            <person name="Barrero R.A."/>
            <person name="Guerrero F.D."/>
            <person name="Moolhuijzen P."/>
            <person name="Goolsby J.A."/>
            <person name="Tidwell J."/>
            <person name="Bellgard S.E."/>
            <person name="Bellgard M.I."/>
        </authorList>
    </citation>
    <scope>NUCLEOTIDE SEQUENCE</scope>
    <source>
        <tissue evidence="1">Shoot tissue taken approximately 20 cm above the soil surface</tissue>
    </source>
</reference>
<organism evidence="1">
    <name type="scientific">Arundo donax</name>
    <name type="common">Giant reed</name>
    <name type="synonym">Donax arundinaceus</name>
    <dbReference type="NCBI Taxonomy" id="35708"/>
    <lineage>
        <taxon>Eukaryota</taxon>
        <taxon>Viridiplantae</taxon>
        <taxon>Streptophyta</taxon>
        <taxon>Embryophyta</taxon>
        <taxon>Tracheophyta</taxon>
        <taxon>Spermatophyta</taxon>
        <taxon>Magnoliopsida</taxon>
        <taxon>Liliopsida</taxon>
        <taxon>Poales</taxon>
        <taxon>Poaceae</taxon>
        <taxon>PACMAD clade</taxon>
        <taxon>Arundinoideae</taxon>
        <taxon>Arundineae</taxon>
        <taxon>Arundo</taxon>
    </lineage>
</organism>
<sequence length="114" mass="12757">MSGTNVWLNLQGFDDLDVLPCLLAPANGYSTANNQGFSDSSREVWTLPYSLVLRHTTEEVHAACVEAIEPERVKITSRLCDQVMNELGQALSKHDWFAGFDIADEQPIKYSLQQ</sequence>
<protein>
    <submittedName>
        <fullName evidence="1">Uncharacterized protein</fullName>
    </submittedName>
</protein>